<feature type="domain" description="DUF427" evidence="1">
    <location>
        <begin position="106"/>
        <end position="196"/>
    </location>
</feature>
<dbReference type="EMBL" id="BSFP01000003">
    <property type="protein sequence ID" value="GLK99321.1"/>
    <property type="molecule type" value="Genomic_DNA"/>
</dbReference>
<dbReference type="Pfam" id="PF04248">
    <property type="entry name" value="NTP_transf_9"/>
    <property type="match status" value="1"/>
</dbReference>
<protein>
    <recommendedName>
        <fullName evidence="1">DUF427 domain-containing protein</fullName>
    </recommendedName>
</protein>
<evidence type="ECO:0000313" key="2">
    <source>
        <dbReference type="EMBL" id="GLK99321.1"/>
    </source>
</evidence>
<dbReference type="AlphaFoldDB" id="A0A9W6NK36"/>
<keyword evidence="3" id="KW-1185">Reference proteome</keyword>
<dbReference type="InterPro" id="IPR007361">
    <property type="entry name" value="DUF427"/>
</dbReference>
<organism evidence="2 3">
    <name type="scientific">Dactylosporangium matsuzakiense</name>
    <dbReference type="NCBI Taxonomy" id="53360"/>
    <lineage>
        <taxon>Bacteria</taxon>
        <taxon>Bacillati</taxon>
        <taxon>Actinomycetota</taxon>
        <taxon>Actinomycetes</taxon>
        <taxon>Micromonosporales</taxon>
        <taxon>Micromonosporaceae</taxon>
        <taxon>Dactylosporangium</taxon>
    </lineage>
</organism>
<dbReference type="PANTHER" id="PTHR34310">
    <property type="entry name" value="DUF427 DOMAIN PROTEIN (AFU_ORTHOLOGUE AFUA_3G02220)"/>
    <property type="match status" value="1"/>
</dbReference>
<accession>A0A9W6NK36</accession>
<dbReference type="RefSeq" id="WP_271188977.1">
    <property type="nucleotide sequence ID" value="NZ_BSFP01000003.1"/>
</dbReference>
<comment type="caution">
    <text evidence="2">The sequence shown here is derived from an EMBL/GenBank/DDBJ whole genome shotgun (WGS) entry which is preliminary data.</text>
</comment>
<proteinExistence type="predicted"/>
<gene>
    <name evidence="2" type="ORF">GCM10017581_010620</name>
</gene>
<dbReference type="Gene3D" id="2.170.150.40">
    <property type="entry name" value="Domain of unknown function (DUF427)"/>
    <property type="match status" value="2"/>
</dbReference>
<dbReference type="InterPro" id="IPR038694">
    <property type="entry name" value="DUF427_sf"/>
</dbReference>
<evidence type="ECO:0000259" key="1">
    <source>
        <dbReference type="Pfam" id="PF04248"/>
    </source>
</evidence>
<dbReference type="Proteomes" id="UP001143480">
    <property type="component" value="Unassembled WGS sequence"/>
</dbReference>
<reference evidence="2" key="2">
    <citation type="submission" date="2023-01" db="EMBL/GenBank/DDBJ databases">
        <authorList>
            <person name="Sun Q."/>
            <person name="Evtushenko L."/>
        </authorList>
    </citation>
    <scope>NUCLEOTIDE SEQUENCE</scope>
    <source>
        <strain evidence="2">VKM Ac-1321</strain>
    </source>
</reference>
<reference evidence="2" key="1">
    <citation type="journal article" date="2014" name="Int. J. Syst. Evol. Microbiol.">
        <title>Complete genome sequence of Corynebacterium casei LMG S-19264T (=DSM 44701T), isolated from a smear-ripened cheese.</title>
        <authorList>
            <consortium name="US DOE Joint Genome Institute (JGI-PGF)"/>
            <person name="Walter F."/>
            <person name="Albersmeier A."/>
            <person name="Kalinowski J."/>
            <person name="Ruckert C."/>
        </authorList>
    </citation>
    <scope>NUCLEOTIDE SEQUENCE</scope>
    <source>
        <strain evidence="2">VKM Ac-1321</strain>
    </source>
</reference>
<sequence>MTALVIEASERWVRGRLGDATVVDTRRPLLVWEAGKPVPRYVFAESDVRAELLPADVVWRYDDPRLAGHVAVEWSAARWFEEEEEIFIHPRDPHKRVDAIPSSRHVVVEIEGVPVAETRAPVLVFETGLPIRYYIPPGDVHRDLFDRSDLRTGCPYKGTAEYLSLRAPRAENIAWYYAEPLPAVGPIRDHIAFYNEFVDHVVDGERLERPVTPFSRAH</sequence>
<evidence type="ECO:0000313" key="3">
    <source>
        <dbReference type="Proteomes" id="UP001143480"/>
    </source>
</evidence>
<dbReference type="PANTHER" id="PTHR34310:SF9">
    <property type="entry name" value="BLR5716 PROTEIN"/>
    <property type="match status" value="1"/>
</dbReference>
<name>A0A9W6NK36_9ACTN</name>